<organism evidence="1 2">
    <name type="scientific">Halocalculus aciditolerans</name>
    <dbReference type="NCBI Taxonomy" id="1383812"/>
    <lineage>
        <taxon>Archaea</taxon>
        <taxon>Methanobacteriati</taxon>
        <taxon>Methanobacteriota</taxon>
        <taxon>Stenosarchaea group</taxon>
        <taxon>Halobacteria</taxon>
        <taxon>Halobacteriales</taxon>
        <taxon>Halobacteriaceae</taxon>
        <taxon>Halocalculus</taxon>
    </lineage>
</organism>
<dbReference type="PROSITE" id="PS51318">
    <property type="entry name" value="TAT"/>
    <property type="match status" value="1"/>
</dbReference>
<dbReference type="Proteomes" id="UP000607197">
    <property type="component" value="Unassembled WGS sequence"/>
</dbReference>
<name>A0A830F3F6_9EURY</name>
<dbReference type="RefSeq" id="WP_188977770.1">
    <property type="nucleotide sequence ID" value="NZ_BMPG01000002.1"/>
</dbReference>
<dbReference type="Pfam" id="PF20127">
    <property type="entry name" value="DUF6517"/>
    <property type="match status" value="1"/>
</dbReference>
<sequence length="263" mass="27645">MNRRSFLGAVAAGGAAAAAGCSTSSGPDSSGAASDYPLPSVDESAVDGWAATGTQSSTFTFSAGPVTVEGYGRTRLYEDAALRETVRAETLGQFDRPLAMFFATRVSLEGYLNAAIEPMVVADRVAPRIRAKFEARGIRRVERTDTRSPTPDIDGAQHLAFDGVYPTPTIEREVEIPDVGTRTLELAGGLLPIHAFTSVWKPDRNALLLAGGAYPAADYAKRDTVSVSGDGVGDGVDVTASVSLDLETERTRTELVALAETVS</sequence>
<dbReference type="InterPro" id="IPR045396">
    <property type="entry name" value="DUF6517"/>
</dbReference>
<dbReference type="AlphaFoldDB" id="A0A830F3F6"/>
<reference evidence="1" key="1">
    <citation type="journal article" date="2014" name="Int. J. Syst. Evol. Microbiol.">
        <title>Complete genome sequence of Corynebacterium casei LMG S-19264T (=DSM 44701T), isolated from a smear-ripened cheese.</title>
        <authorList>
            <consortium name="US DOE Joint Genome Institute (JGI-PGF)"/>
            <person name="Walter F."/>
            <person name="Albersmeier A."/>
            <person name="Kalinowski J."/>
            <person name="Ruckert C."/>
        </authorList>
    </citation>
    <scope>NUCLEOTIDE SEQUENCE</scope>
    <source>
        <strain evidence="1">JCM 19596</strain>
    </source>
</reference>
<evidence type="ECO:0000313" key="1">
    <source>
        <dbReference type="EMBL" id="GGL58798.1"/>
    </source>
</evidence>
<gene>
    <name evidence="1" type="ORF">GCM10009039_16290</name>
</gene>
<dbReference type="InterPro" id="IPR019546">
    <property type="entry name" value="TAT_signal_bac_arc"/>
</dbReference>
<dbReference type="PROSITE" id="PS51257">
    <property type="entry name" value="PROKAR_LIPOPROTEIN"/>
    <property type="match status" value="1"/>
</dbReference>
<accession>A0A830F3F6</accession>
<dbReference type="OrthoDB" id="387568at2157"/>
<evidence type="ECO:0000313" key="2">
    <source>
        <dbReference type="Proteomes" id="UP000607197"/>
    </source>
</evidence>
<proteinExistence type="predicted"/>
<dbReference type="EMBL" id="BMPG01000002">
    <property type="protein sequence ID" value="GGL58798.1"/>
    <property type="molecule type" value="Genomic_DNA"/>
</dbReference>
<dbReference type="InterPro" id="IPR006311">
    <property type="entry name" value="TAT_signal"/>
</dbReference>
<protein>
    <submittedName>
        <fullName evidence="1">Uncharacterized protein</fullName>
    </submittedName>
</protein>
<keyword evidence="2" id="KW-1185">Reference proteome</keyword>
<reference evidence="1" key="2">
    <citation type="submission" date="2020-09" db="EMBL/GenBank/DDBJ databases">
        <authorList>
            <person name="Sun Q."/>
            <person name="Ohkuma M."/>
        </authorList>
    </citation>
    <scope>NUCLEOTIDE SEQUENCE</scope>
    <source>
        <strain evidence="1">JCM 19596</strain>
    </source>
</reference>
<dbReference type="NCBIfam" id="TIGR01409">
    <property type="entry name" value="TAT_signal_seq"/>
    <property type="match status" value="1"/>
</dbReference>
<comment type="caution">
    <text evidence="1">The sequence shown here is derived from an EMBL/GenBank/DDBJ whole genome shotgun (WGS) entry which is preliminary data.</text>
</comment>